<dbReference type="InterPro" id="IPR007123">
    <property type="entry name" value="Gelsolin-like_dom"/>
</dbReference>
<keyword evidence="7" id="KW-1185">Reference proteome</keyword>
<reference evidence="6" key="1">
    <citation type="submission" date="2025-08" db="UniProtKB">
        <authorList>
            <consortium name="Ensembl"/>
        </authorList>
    </citation>
    <scope>IDENTIFICATION</scope>
</reference>
<dbReference type="InterPro" id="IPR029006">
    <property type="entry name" value="ADF-H/Gelsolin-like_dom_sf"/>
</dbReference>
<feature type="domain" description="Gelsolin-like" evidence="5">
    <location>
        <begin position="30"/>
        <end position="107"/>
    </location>
</feature>
<dbReference type="GO" id="GO:0051016">
    <property type="term" value="P:barbed-end actin filament capping"/>
    <property type="evidence" value="ECO:0007669"/>
    <property type="project" value="TreeGrafter"/>
</dbReference>
<dbReference type="InterPro" id="IPR007122">
    <property type="entry name" value="Villin/Gelsolin"/>
</dbReference>
<dbReference type="GeneTree" id="ENSGT00940000159305"/>
<dbReference type="GO" id="GO:0030031">
    <property type="term" value="P:cell projection assembly"/>
    <property type="evidence" value="ECO:0007669"/>
    <property type="project" value="TreeGrafter"/>
</dbReference>
<evidence type="ECO:0000256" key="3">
    <source>
        <dbReference type="ARBA" id="ARBA00022737"/>
    </source>
</evidence>
<dbReference type="GO" id="GO:0008154">
    <property type="term" value="P:actin polymerization or depolymerization"/>
    <property type="evidence" value="ECO:0007669"/>
    <property type="project" value="TreeGrafter"/>
</dbReference>
<dbReference type="FunFam" id="3.40.20.10:FF:000040">
    <property type="entry name" value="macrophage-capping protein-like isoform X1"/>
    <property type="match status" value="1"/>
</dbReference>
<gene>
    <name evidence="6" type="primary">CAPG</name>
</gene>
<dbReference type="CDD" id="cd11289">
    <property type="entry name" value="gelsolin_S2_like"/>
    <property type="match status" value="1"/>
</dbReference>
<dbReference type="FunFam" id="3.40.20.10:FF:000043">
    <property type="entry name" value="macrophage-capping protein-like isoform X2"/>
    <property type="match status" value="1"/>
</dbReference>
<dbReference type="SMART" id="SM00262">
    <property type="entry name" value="GEL"/>
    <property type="match status" value="3"/>
</dbReference>
<name>A0A8C6DR07_MOSMO</name>
<dbReference type="CDD" id="cd11292">
    <property type="entry name" value="gelsolin_S3_like"/>
    <property type="match status" value="1"/>
</dbReference>
<dbReference type="GO" id="GO:0007417">
    <property type="term" value="P:central nervous system development"/>
    <property type="evidence" value="ECO:0007669"/>
    <property type="project" value="TreeGrafter"/>
</dbReference>
<feature type="domain" description="Gelsolin-like" evidence="5">
    <location>
        <begin position="236"/>
        <end position="310"/>
    </location>
</feature>
<evidence type="ECO:0000313" key="7">
    <source>
        <dbReference type="Proteomes" id="UP000694544"/>
    </source>
</evidence>
<feature type="domain" description="Gelsolin-like" evidence="5">
    <location>
        <begin position="148"/>
        <end position="221"/>
    </location>
</feature>
<dbReference type="Pfam" id="PF00626">
    <property type="entry name" value="Gelsolin"/>
    <property type="match status" value="3"/>
</dbReference>
<dbReference type="Proteomes" id="UP000694544">
    <property type="component" value="Unplaced"/>
</dbReference>
<dbReference type="AlphaFoldDB" id="A0A8C6DR07"/>
<evidence type="ECO:0000256" key="2">
    <source>
        <dbReference type="ARBA" id="ARBA00022467"/>
    </source>
</evidence>
<dbReference type="PANTHER" id="PTHR11977">
    <property type="entry name" value="VILLIN"/>
    <property type="match status" value="1"/>
</dbReference>
<evidence type="ECO:0000313" key="6">
    <source>
        <dbReference type="Ensembl" id="ENSMMSP00000015380.1"/>
    </source>
</evidence>
<dbReference type="CDD" id="cd11290">
    <property type="entry name" value="gelsolin_S1_like"/>
    <property type="match status" value="1"/>
</dbReference>
<keyword evidence="2" id="KW-0117">Actin capping</keyword>
<keyword evidence="4" id="KW-0009">Actin-binding</keyword>
<dbReference type="GO" id="GO:0015629">
    <property type="term" value="C:actin cytoskeleton"/>
    <property type="evidence" value="ECO:0007669"/>
    <property type="project" value="TreeGrafter"/>
</dbReference>
<evidence type="ECO:0000259" key="5">
    <source>
        <dbReference type="Pfam" id="PF00626"/>
    </source>
</evidence>
<organism evidence="6 7">
    <name type="scientific">Moschus moschiferus</name>
    <name type="common">Siberian musk deer</name>
    <name type="synonym">Moschus sibiricus</name>
    <dbReference type="NCBI Taxonomy" id="68415"/>
    <lineage>
        <taxon>Eukaryota</taxon>
        <taxon>Metazoa</taxon>
        <taxon>Chordata</taxon>
        <taxon>Craniata</taxon>
        <taxon>Vertebrata</taxon>
        <taxon>Euteleostomi</taxon>
        <taxon>Mammalia</taxon>
        <taxon>Eutheria</taxon>
        <taxon>Laurasiatheria</taxon>
        <taxon>Artiodactyla</taxon>
        <taxon>Ruminantia</taxon>
        <taxon>Pecora</taxon>
        <taxon>Moschidae</taxon>
        <taxon>Moschus</taxon>
    </lineage>
</organism>
<dbReference type="GO" id="GO:0051014">
    <property type="term" value="P:actin filament severing"/>
    <property type="evidence" value="ECO:0007669"/>
    <property type="project" value="TreeGrafter"/>
</dbReference>
<dbReference type="GO" id="GO:0005546">
    <property type="term" value="F:phosphatidylinositol-4,5-bisphosphate binding"/>
    <property type="evidence" value="ECO:0007669"/>
    <property type="project" value="TreeGrafter"/>
</dbReference>
<evidence type="ECO:0000256" key="4">
    <source>
        <dbReference type="ARBA" id="ARBA00023203"/>
    </source>
</evidence>
<protein>
    <submittedName>
        <fullName evidence="6">Capping actin protein, gelsolin like</fullName>
    </submittedName>
</protein>
<dbReference type="Ensembl" id="ENSMMST00000016961.1">
    <property type="protein sequence ID" value="ENSMMSP00000015380.1"/>
    <property type="gene ID" value="ENSMMSG00000011668.1"/>
</dbReference>
<comment type="similarity">
    <text evidence="1">Belongs to the villin/gelsolin family.</text>
</comment>
<dbReference type="GO" id="GO:0005737">
    <property type="term" value="C:cytoplasm"/>
    <property type="evidence" value="ECO:0007669"/>
    <property type="project" value="TreeGrafter"/>
</dbReference>
<reference evidence="6" key="2">
    <citation type="submission" date="2025-09" db="UniProtKB">
        <authorList>
            <consortium name="Ensembl"/>
        </authorList>
    </citation>
    <scope>IDENTIFICATION</scope>
</reference>
<dbReference type="Gene3D" id="3.40.20.10">
    <property type="entry name" value="Severin"/>
    <property type="match status" value="3"/>
</dbReference>
<keyword evidence="3" id="KW-0677">Repeat</keyword>
<dbReference type="SUPFAM" id="SSF55753">
    <property type="entry name" value="Actin depolymerizing proteins"/>
    <property type="match status" value="3"/>
</dbReference>
<sequence>MYSPIPQSGSPFPPTVKLPGLHIWRVEKLKPVPVAPENHGIFFSGDSYLVLHNGPEELSHLHLWIGQQSSRDEQGACAMLAVHLNTLLGERPVQHRESQGNESDLFMSYFPRGLKYQEGGVESAFHKTSPGTAPAAIKKLYQVKGKKNIRATERVLSWDSFNTGDCFILDLGQNIFTWCGAKSNILERNKARDLALAIRDSERQGKAHVEIVTDGEEPADMIQVSDATGQMNLTKLADSSPFALELLIPDDCFVLDNGLCGKIYIWKGRKANEKERQAALQVAEDFITRMRYAPNTQVEILPQGRESAIFKQFFKDWK</sequence>
<dbReference type="PRINTS" id="PR00597">
    <property type="entry name" value="GELSOLIN"/>
</dbReference>
<evidence type="ECO:0000256" key="1">
    <source>
        <dbReference type="ARBA" id="ARBA00008418"/>
    </source>
</evidence>
<dbReference type="GO" id="GO:0051015">
    <property type="term" value="F:actin filament binding"/>
    <property type="evidence" value="ECO:0007669"/>
    <property type="project" value="InterPro"/>
</dbReference>
<dbReference type="PANTHER" id="PTHR11977:SF127">
    <property type="entry name" value="MACROPHAGE-CAPPING PROTEIN"/>
    <property type="match status" value="1"/>
</dbReference>
<proteinExistence type="inferred from homology"/>
<accession>A0A8C6DR07</accession>